<comment type="subunit">
    <text evidence="14">Homodimer.</text>
</comment>
<evidence type="ECO:0000313" key="15">
    <source>
        <dbReference type="EMBL" id="WHA41295.1"/>
    </source>
</evidence>
<dbReference type="PANTHER" id="PTHR40255:SF1">
    <property type="entry name" value="PROTOPORPHYRINOGEN IX OXIDASE"/>
    <property type="match status" value="1"/>
</dbReference>
<dbReference type="GO" id="GO:0006782">
    <property type="term" value="P:protoporphyrinogen IX biosynthetic process"/>
    <property type="evidence" value="ECO:0007669"/>
    <property type="project" value="UniProtKB-UniRule"/>
</dbReference>
<evidence type="ECO:0000256" key="13">
    <source>
        <dbReference type="ARBA" id="ARBA00048390"/>
    </source>
</evidence>
<dbReference type="HAMAP" id="MF_02239">
    <property type="entry name" value="HemJ"/>
    <property type="match status" value="1"/>
</dbReference>
<name>A0AAF0HB04_9HYPH</name>
<evidence type="ECO:0000256" key="1">
    <source>
        <dbReference type="ARBA" id="ARBA00004651"/>
    </source>
</evidence>
<comment type="pathway">
    <text evidence="2 14">Porphyrin-containing compound metabolism; protoporphyrin-IX biosynthesis; protoporphyrin-IX from protoporphyrinogen-IX: step 1/1.</text>
</comment>
<comment type="similarity">
    <text evidence="3 14">Belongs to the HemJ family.</text>
</comment>
<dbReference type="NCBIfam" id="TIGR00701">
    <property type="entry name" value="protoporphyrinogen oxidase HemJ"/>
    <property type="match status" value="1"/>
</dbReference>
<gene>
    <name evidence="15" type="primary">hemJ</name>
    <name evidence="15" type="ORF">CFBP5477_001240</name>
</gene>
<evidence type="ECO:0000256" key="5">
    <source>
        <dbReference type="ARBA" id="ARBA00022475"/>
    </source>
</evidence>
<comment type="subcellular location">
    <subcellularLocation>
        <location evidence="1 14">Cell membrane</location>
        <topology evidence="1 14">Multi-pass membrane protein</topology>
    </subcellularLocation>
</comment>
<dbReference type="PANTHER" id="PTHR40255">
    <property type="entry name" value="UPF0093 MEMBRANE PROTEIN SLR1790"/>
    <property type="match status" value="1"/>
</dbReference>
<dbReference type="GO" id="GO:0005886">
    <property type="term" value="C:plasma membrane"/>
    <property type="evidence" value="ECO:0007669"/>
    <property type="project" value="UniProtKB-SubCell"/>
</dbReference>
<evidence type="ECO:0000256" key="3">
    <source>
        <dbReference type="ARBA" id="ARBA00006501"/>
    </source>
</evidence>
<dbReference type="Pfam" id="PF03653">
    <property type="entry name" value="UPF0093"/>
    <property type="match status" value="1"/>
</dbReference>
<keyword evidence="8 14" id="KW-0479">Metal-binding</keyword>
<keyword evidence="12 14" id="KW-0472">Membrane</keyword>
<feature type="binding site" description="axial binding residue" evidence="14">
    <location>
        <position position="124"/>
    </location>
    <ligand>
        <name>heme</name>
        <dbReference type="ChEBI" id="CHEBI:30413"/>
    </ligand>
    <ligandPart>
        <name>Fe</name>
        <dbReference type="ChEBI" id="CHEBI:18248"/>
    </ligandPart>
</feature>
<evidence type="ECO:0000256" key="6">
    <source>
        <dbReference type="ARBA" id="ARBA00022617"/>
    </source>
</evidence>
<keyword evidence="9 14" id="KW-1133">Transmembrane helix</keyword>
<dbReference type="EC" id="1.3.99.-" evidence="14"/>
<accession>A0AAF0HB04</accession>
<feature type="transmembrane region" description="Helical" evidence="14">
    <location>
        <begin position="120"/>
        <end position="138"/>
    </location>
</feature>
<comment type="function">
    <text evidence="14">Catalyzes the oxidation of protoporphyrinogen IX to protoporphyrin IX.</text>
</comment>
<dbReference type="GO" id="GO:0070818">
    <property type="term" value="F:protoporphyrinogen oxidase activity"/>
    <property type="evidence" value="ECO:0007669"/>
    <property type="project" value="UniProtKB-UniRule"/>
</dbReference>
<evidence type="ECO:0000313" key="16">
    <source>
        <dbReference type="Proteomes" id="UP000298664"/>
    </source>
</evidence>
<feature type="transmembrane region" description="Helical" evidence="14">
    <location>
        <begin position="159"/>
        <end position="177"/>
    </location>
</feature>
<evidence type="ECO:0000256" key="9">
    <source>
        <dbReference type="ARBA" id="ARBA00022989"/>
    </source>
</evidence>
<feature type="binding site" description="axial binding residue" evidence="14">
    <location>
        <position position="49"/>
    </location>
    <ligand>
        <name>heme</name>
        <dbReference type="ChEBI" id="CHEBI:30413"/>
    </ligand>
    <ligandPart>
        <name>Fe</name>
        <dbReference type="ChEBI" id="CHEBI:18248"/>
    </ligandPart>
</feature>
<evidence type="ECO:0000256" key="12">
    <source>
        <dbReference type="ARBA" id="ARBA00023136"/>
    </source>
</evidence>
<evidence type="ECO:0000256" key="7">
    <source>
        <dbReference type="ARBA" id="ARBA00022692"/>
    </source>
</evidence>
<keyword evidence="7 14" id="KW-0812">Transmembrane</keyword>
<dbReference type="AlphaFoldDB" id="A0AAF0HB04"/>
<protein>
    <recommendedName>
        <fullName evidence="4 14">Protoporphyrinogen IX oxidase</fullName>
        <shortName evidence="14">PPO</shortName>
        <ecNumber evidence="14">1.3.99.-</ecNumber>
    </recommendedName>
</protein>
<dbReference type="InterPro" id="IPR005265">
    <property type="entry name" value="HemJ-like"/>
</dbReference>
<keyword evidence="11 14" id="KW-0408">Iron</keyword>
<feature type="transmembrane region" description="Helical" evidence="14">
    <location>
        <begin position="20"/>
        <end position="36"/>
    </location>
</feature>
<keyword evidence="10 14" id="KW-0560">Oxidoreductase</keyword>
<comment type="catalytic activity">
    <reaction evidence="13 14">
        <text>protoporphyrinogen IX + 3 A = protoporphyrin IX + 3 AH2</text>
        <dbReference type="Rhea" id="RHEA:62000"/>
        <dbReference type="ChEBI" id="CHEBI:13193"/>
        <dbReference type="ChEBI" id="CHEBI:17499"/>
        <dbReference type="ChEBI" id="CHEBI:57306"/>
        <dbReference type="ChEBI" id="CHEBI:57307"/>
    </reaction>
</comment>
<keyword evidence="5 14" id="KW-1003">Cell membrane</keyword>
<sequence>MSDEKQTSSGSGRKTRLRAAAAITAFVAFVAFILHVDPADAYLWIKALHIIAVISWMAGLLYLPRLFIYHTDAPKGSQQSETFKVMEQRLIRFIMNPAMMITWALGLYLAWSVYGFSGGWLHAKIALVVLLTVTHVYFSRSARAFGRDENTRPARHWRLMNEAPTILMIAIVILVVVKPFG</sequence>
<dbReference type="Proteomes" id="UP000298664">
    <property type="component" value="Chromosome Circular"/>
</dbReference>
<dbReference type="RefSeq" id="WP_170980131.1">
    <property type="nucleotide sequence ID" value="NZ_CP124733.1"/>
</dbReference>
<evidence type="ECO:0000256" key="8">
    <source>
        <dbReference type="ARBA" id="ARBA00022723"/>
    </source>
</evidence>
<reference evidence="15" key="1">
    <citation type="submission" date="2023-05" db="EMBL/GenBank/DDBJ databases">
        <title>Complete genome sequence of Agrobacterium larrymoorei CFBP5477.</title>
        <authorList>
            <person name="Yen H.-C."/>
            <person name="Chou L."/>
            <person name="Lin Y.-C."/>
            <person name="Lai E.-M."/>
            <person name="Kuo C.-H."/>
        </authorList>
    </citation>
    <scope>NUCLEOTIDE SEQUENCE</scope>
    <source>
        <strain evidence="15">CFBP5477</strain>
    </source>
</reference>
<evidence type="ECO:0000256" key="14">
    <source>
        <dbReference type="HAMAP-Rule" id="MF_02239"/>
    </source>
</evidence>
<feature type="transmembrane region" description="Helical" evidence="14">
    <location>
        <begin position="93"/>
        <end position="114"/>
    </location>
</feature>
<dbReference type="GO" id="GO:0046872">
    <property type="term" value="F:metal ion binding"/>
    <property type="evidence" value="ECO:0007669"/>
    <property type="project" value="UniProtKB-KW"/>
</dbReference>
<proteinExistence type="inferred from homology"/>
<evidence type="ECO:0000256" key="4">
    <source>
        <dbReference type="ARBA" id="ARBA00017504"/>
    </source>
</evidence>
<feature type="transmembrane region" description="Helical" evidence="14">
    <location>
        <begin position="42"/>
        <end position="63"/>
    </location>
</feature>
<organism evidence="15 16">
    <name type="scientific">Agrobacterium larrymoorei</name>
    <dbReference type="NCBI Taxonomy" id="160699"/>
    <lineage>
        <taxon>Bacteria</taxon>
        <taxon>Pseudomonadati</taxon>
        <taxon>Pseudomonadota</taxon>
        <taxon>Alphaproteobacteria</taxon>
        <taxon>Hyphomicrobiales</taxon>
        <taxon>Rhizobiaceae</taxon>
        <taxon>Rhizobium/Agrobacterium group</taxon>
        <taxon>Agrobacterium</taxon>
    </lineage>
</organism>
<evidence type="ECO:0000256" key="11">
    <source>
        <dbReference type="ARBA" id="ARBA00023004"/>
    </source>
</evidence>
<comment type="cofactor">
    <cofactor evidence="14">
        <name>heme b</name>
        <dbReference type="ChEBI" id="CHEBI:60344"/>
    </cofactor>
    <text evidence="14">Binds 1 heme b (iron(II)-protoporphyrin IX) group per subunit.</text>
</comment>
<evidence type="ECO:0000256" key="2">
    <source>
        <dbReference type="ARBA" id="ARBA00005073"/>
    </source>
</evidence>
<keyword evidence="6 14" id="KW-0349">Heme</keyword>
<dbReference type="EMBL" id="CP124733">
    <property type="protein sequence ID" value="WHA41295.1"/>
    <property type="molecule type" value="Genomic_DNA"/>
</dbReference>
<evidence type="ECO:0000256" key="10">
    <source>
        <dbReference type="ARBA" id="ARBA00023002"/>
    </source>
</evidence>